<evidence type="ECO:0000256" key="1">
    <source>
        <dbReference type="SAM" id="MobiDB-lite"/>
    </source>
</evidence>
<sequence length="202" mass="21971">MSARRNLPRPAAAPGRKTARPKGSRRTAGDRSGPAANGPIDDTSDSTPASRPVFRRRTSITTRAIALAVVLLILTISYASSLRIYLEQRQEIAATKAKITEREAAIGALQRDLDRWQDDAYVEAQARERLGWVLPGEVGYRVVEGAPTDDPTDAPQQQEDQTPWWERLLGSLARADQPPAAPAPEPTEEPTITASSAPKNGR</sequence>
<name>A0A7Y9I690_9ACTN</name>
<evidence type="ECO:0000256" key="2">
    <source>
        <dbReference type="SAM" id="Phobius"/>
    </source>
</evidence>
<reference evidence="3 4" key="1">
    <citation type="submission" date="2020-07" db="EMBL/GenBank/DDBJ databases">
        <title>Sequencing the genomes of 1000 actinobacteria strains.</title>
        <authorList>
            <person name="Klenk H.-P."/>
        </authorList>
    </citation>
    <scope>NUCLEOTIDE SEQUENCE [LARGE SCALE GENOMIC DNA]</scope>
    <source>
        <strain evidence="3 4">DSM 22083</strain>
    </source>
</reference>
<feature type="transmembrane region" description="Helical" evidence="2">
    <location>
        <begin position="64"/>
        <end position="86"/>
    </location>
</feature>
<keyword evidence="2" id="KW-0472">Membrane</keyword>
<organism evidence="3 4">
    <name type="scientific">Microlunatus parietis</name>
    <dbReference type="NCBI Taxonomy" id="682979"/>
    <lineage>
        <taxon>Bacteria</taxon>
        <taxon>Bacillati</taxon>
        <taxon>Actinomycetota</taxon>
        <taxon>Actinomycetes</taxon>
        <taxon>Propionibacteriales</taxon>
        <taxon>Propionibacteriaceae</taxon>
        <taxon>Microlunatus</taxon>
    </lineage>
</organism>
<dbReference type="Proteomes" id="UP000569914">
    <property type="component" value="Unassembled WGS sequence"/>
</dbReference>
<keyword evidence="2" id="KW-1133">Transmembrane helix</keyword>
<evidence type="ECO:0000313" key="4">
    <source>
        <dbReference type="Proteomes" id="UP000569914"/>
    </source>
</evidence>
<keyword evidence="3" id="KW-0132">Cell division</keyword>
<dbReference type="Pfam" id="PF04977">
    <property type="entry name" value="DivIC"/>
    <property type="match status" value="1"/>
</dbReference>
<proteinExistence type="predicted"/>
<protein>
    <submittedName>
        <fullName evidence="3">Cell division protein FtsB</fullName>
    </submittedName>
</protein>
<dbReference type="RefSeq" id="WP_179750011.1">
    <property type="nucleotide sequence ID" value="NZ_JACCBU010000001.1"/>
</dbReference>
<feature type="region of interest" description="Disordered" evidence="1">
    <location>
        <begin position="1"/>
        <end position="54"/>
    </location>
</feature>
<feature type="region of interest" description="Disordered" evidence="1">
    <location>
        <begin position="144"/>
        <end position="202"/>
    </location>
</feature>
<dbReference type="InterPro" id="IPR007060">
    <property type="entry name" value="FtsL/DivIC"/>
</dbReference>
<comment type="caution">
    <text evidence="3">The sequence shown here is derived from an EMBL/GenBank/DDBJ whole genome shotgun (WGS) entry which is preliminary data.</text>
</comment>
<feature type="compositionally biased region" description="Low complexity" evidence="1">
    <location>
        <begin position="1"/>
        <end position="16"/>
    </location>
</feature>
<dbReference type="GO" id="GO:0051301">
    <property type="term" value="P:cell division"/>
    <property type="evidence" value="ECO:0007669"/>
    <property type="project" value="UniProtKB-KW"/>
</dbReference>
<dbReference type="AlphaFoldDB" id="A0A7Y9I690"/>
<keyword evidence="3" id="KW-0131">Cell cycle</keyword>
<dbReference type="EMBL" id="JACCBU010000001">
    <property type="protein sequence ID" value="NYE70504.1"/>
    <property type="molecule type" value="Genomic_DNA"/>
</dbReference>
<evidence type="ECO:0000313" key="3">
    <source>
        <dbReference type="EMBL" id="NYE70504.1"/>
    </source>
</evidence>
<gene>
    <name evidence="3" type="ORF">BKA15_001833</name>
</gene>
<keyword evidence="4" id="KW-1185">Reference proteome</keyword>
<accession>A0A7Y9I690</accession>
<keyword evidence="2" id="KW-0812">Transmembrane</keyword>